<proteinExistence type="predicted"/>
<sequence length="104" mass="11677">MKISLHSKKTNKIRCEGCKLYNFVNGCVKPILTHPFTYGLLMSLGYLPRTPRTIFLISVLRVKGCLPPKILVQVKACLPPKRGDLCVITHFLILNLNTGVTLKQ</sequence>
<gene>
    <name evidence="1" type="ORF">GIB67_032665</name>
</gene>
<feature type="non-terminal residue" evidence="1">
    <location>
        <position position="1"/>
    </location>
</feature>
<dbReference type="Proteomes" id="UP000541444">
    <property type="component" value="Unassembled WGS sequence"/>
</dbReference>
<keyword evidence="2" id="KW-1185">Reference proteome</keyword>
<reference evidence="1 2" key="1">
    <citation type="journal article" date="2020" name="IScience">
        <title>Genome Sequencing of the Endangered Kingdonia uniflora (Circaeasteraceae, Ranunculales) Reveals Potential Mechanisms of Evolutionary Specialization.</title>
        <authorList>
            <person name="Sun Y."/>
            <person name="Deng T."/>
            <person name="Zhang A."/>
            <person name="Moore M.J."/>
            <person name="Landis J.B."/>
            <person name="Lin N."/>
            <person name="Zhang H."/>
            <person name="Zhang X."/>
            <person name="Huang J."/>
            <person name="Zhang X."/>
            <person name="Sun H."/>
            <person name="Wang H."/>
        </authorList>
    </citation>
    <scope>NUCLEOTIDE SEQUENCE [LARGE SCALE GENOMIC DNA]</scope>
    <source>
        <strain evidence="1">TB1705</strain>
        <tissue evidence="1">Leaf</tissue>
    </source>
</reference>
<dbReference type="AlphaFoldDB" id="A0A7J7MWH3"/>
<organism evidence="1 2">
    <name type="scientific">Kingdonia uniflora</name>
    <dbReference type="NCBI Taxonomy" id="39325"/>
    <lineage>
        <taxon>Eukaryota</taxon>
        <taxon>Viridiplantae</taxon>
        <taxon>Streptophyta</taxon>
        <taxon>Embryophyta</taxon>
        <taxon>Tracheophyta</taxon>
        <taxon>Spermatophyta</taxon>
        <taxon>Magnoliopsida</taxon>
        <taxon>Ranunculales</taxon>
        <taxon>Circaeasteraceae</taxon>
        <taxon>Kingdonia</taxon>
    </lineage>
</organism>
<name>A0A7J7MWH3_9MAGN</name>
<accession>A0A7J7MWH3</accession>
<dbReference type="EMBL" id="JACGCM010001204">
    <property type="protein sequence ID" value="KAF6159048.1"/>
    <property type="molecule type" value="Genomic_DNA"/>
</dbReference>
<comment type="caution">
    <text evidence="1">The sequence shown here is derived from an EMBL/GenBank/DDBJ whole genome shotgun (WGS) entry which is preliminary data.</text>
</comment>
<evidence type="ECO:0000313" key="1">
    <source>
        <dbReference type="EMBL" id="KAF6159048.1"/>
    </source>
</evidence>
<evidence type="ECO:0000313" key="2">
    <source>
        <dbReference type="Proteomes" id="UP000541444"/>
    </source>
</evidence>
<protein>
    <submittedName>
        <fullName evidence="1">Uncharacterized protein</fullName>
    </submittedName>
</protein>